<sequence length="66" mass="7848">MLEILNNSLKEKNIKKNELSNKIGCTRQNLHYHLKNLKDGRLTFNLEQIKIIKDVTNIDLLYFFTN</sequence>
<keyword evidence="2" id="KW-1185">Reference proteome</keyword>
<gene>
    <name evidence="1" type="ordered locus">Ilyop_2068</name>
</gene>
<evidence type="ECO:0008006" key="3">
    <source>
        <dbReference type="Google" id="ProtNLM"/>
    </source>
</evidence>
<geneLocation type="plasmid" evidence="1 2">
    <name>pILYOP01</name>
</geneLocation>
<keyword evidence="1" id="KW-0614">Plasmid</keyword>
<organism evidence="1 2">
    <name type="scientific">Ilyobacter polytropus (strain ATCC 51220 / DSM 2926 / LMG 16218 / CuHBu1)</name>
    <dbReference type="NCBI Taxonomy" id="572544"/>
    <lineage>
        <taxon>Bacteria</taxon>
        <taxon>Fusobacteriati</taxon>
        <taxon>Fusobacteriota</taxon>
        <taxon>Fusobacteriia</taxon>
        <taxon>Fusobacteriales</taxon>
        <taxon>Fusobacteriaceae</taxon>
        <taxon>Ilyobacter</taxon>
    </lineage>
</organism>
<reference evidence="1 2" key="1">
    <citation type="journal article" date="2010" name="Stand. Genomic Sci.">
        <title>Complete genome sequence of Ilyobacter polytropus type strain (CuHbu1).</title>
        <authorList>
            <person name="Sikorski J."/>
            <person name="Chertkov O."/>
            <person name="Lapidus A."/>
            <person name="Nolan M."/>
            <person name="Lucas S."/>
            <person name="Del Rio T.G."/>
            <person name="Tice H."/>
            <person name="Cheng J.F."/>
            <person name="Tapia R."/>
            <person name="Han C."/>
            <person name="Goodwin L."/>
            <person name="Pitluck S."/>
            <person name="Liolios K."/>
            <person name="Ivanova N."/>
            <person name="Mavromatis K."/>
            <person name="Mikhailova N."/>
            <person name="Pati A."/>
            <person name="Chen A."/>
            <person name="Palaniappan K."/>
            <person name="Land M."/>
            <person name="Hauser L."/>
            <person name="Chang Y.J."/>
            <person name="Jeffries C.D."/>
            <person name="Brambilla E."/>
            <person name="Yasawong M."/>
            <person name="Rohde M."/>
            <person name="Pukall R."/>
            <person name="Spring S."/>
            <person name="Goker M."/>
            <person name="Woyke T."/>
            <person name="Bristow J."/>
            <person name="Eisen J.A."/>
            <person name="Markowitz V."/>
            <person name="Hugenholtz P."/>
            <person name="Kyrpides N.C."/>
            <person name="Klenk H.P."/>
        </authorList>
    </citation>
    <scope>NUCLEOTIDE SEQUENCE [LARGE SCALE GENOMIC DNA]</scope>
    <source>
        <strain evidence="2">ATCC 51220 / DSM 2926 / LMG 16218 / CuHBu1</strain>
        <plasmid evidence="2">pILYOP01</plasmid>
    </source>
</reference>
<protein>
    <recommendedName>
        <fullName evidence="3">HTH cro/C1-type domain-containing protein</fullName>
    </recommendedName>
</protein>
<dbReference type="OrthoDB" id="93445at2"/>
<dbReference type="HOGENOM" id="CLU_2843979_0_0_0"/>
<dbReference type="KEGG" id="ipo:Ilyop_2068"/>
<dbReference type="AlphaFoldDB" id="E3HBS6"/>
<name>E3HBS6_ILYPC</name>
<dbReference type="Proteomes" id="UP000006875">
    <property type="component" value="Plasmid pILYOP01"/>
</dbReference>
<accession>E3HBS6</accession>
<dbReference type="RefSeq" id="WP_013388500.1">
    <property type="nucleotide sequence ID" value="NC_014633.1"/>
</dbReference>
<evidence type="ECO:0000313" key="1">
    <source>
        <dbReference type="EMBL" id="ADO83838.1"/>
    </source>
</evidence>
<dbReference type="EMBL" id="CP002282">
    <property type="protein sequence ID" value="ADO83838.1"/>
    <property type="molecule type" value="Genomic_DNA"/>
</dbReference>
<proteinExistence type="predicted"/>
<evidence type="ECO:0000313" key="2">
    <source>
        <dbReference type="Proteomes" id="UP000006875"/>
    </source>
</evidence>